<organism evidence="7">
    <name type="scientific">Arion vulgaris</name>
    <dbReference type="NCBI Taxonomy" id="1028688"/>
    <lineage>
        <taxon>Eukaryota</taxon>
        <taxon>Metazoa</taxon>
        <taxon>Spiralia</taxon>
        <taxon>Lophotrochozoa</taxon>
        <taxon>Mollusca</taxon>
        <taxon>Gastropoda</taxon>
        <taxon>Heterobranchia</taxon>
        <taxon>Euthyneura</taxon>
        <taxon>Panpulmonata</taxon>
        <taxon>Eupulmonata</taxon>
        <taxon>Stylommatophora</taxon>
        <taxon>Helicina</taxon>
        <taxon>Arionoidea</taxon>
        <taxon>Arionidae</taxon>
        <taxon>Arion</taxon>
    </lineage>
</organism>
<dbReference type="GO" id="GO:0006508">
    <property type="term" value="P:proteolysis"/>
    <property type="evidence" value="ECO:0007669"/>
    <property type="project" value="UniProtKB-KW"/>
</dbReference>
<dbReference type="InterPro" id="IPR038765">
    <property type="entry name" value="Papain-like_cys_pep_sf"/>
</dbReference>
<dbReference type="GO" id="GO:0016926">
    <property type="term" value="P:protein desumoylation"/>
    <property type="evidence" value="ECO:0007669"/>
    <property type="project" value="TreeGrafter"/>
</dbReference>
<keyword evidence="2" id="KW-0645">Protease</keyword>
<accession>A0A0B6Z4U0</accession>
<dbReference type="PROSITE" id="PS50600">
    <property type="entry name" value="ULP_PROTEASE"/>
    <property type="match status" value="1"/>
</dbReference>
<dbReference type="Gene3D" id="3.40.395.10">
    <property type="entry name" value="Adenoviral Proteinase, Chain A"/>
    <property type="match status" value="1"/>
</dbReference>
<proteinExistence type="inferred from homology"/>
<feature type="compositionally biased region" description="Polar residues" evidence="5">
    <location>
        <begin position="292"/>
        <end position="309"/>
    </location>
</feature>
<keyword evidence="3" id="KW-0378">Hydrolase</keyword>
<dbReference type="FunFam" id="3.40.395.10:FF:000001">
    <property type="entry name" value="Sentrin-specific protease 1"/>
    <property type="match status" value="1"/>
</dbReference>
<feature type="region of interest" description="Disordered" evidence="5">
    <location>
        <begin position="292"/>
        <end position="315"/>
    </location>
</feature>
<evidence type="ECO:0000256" key="4">
    <source>
        <dbReference type="ARBA" id="ARBA00022807"/>
    </source>
</evidence>
<reference evidence="7" key="1">
    <citation type="submission" date="2014-12" db="EMBL/GenBank/DDBJ databases">
        <title>Insight into the proteome of Arion vulgaris.</title>
        <authorList>
            <person name="Aradska J."/>
            <person name="Bulat T."/>
            <person name="Smidak R."/>
            <person name="Sarate P."/>
            <person name="Gangsoo J."/>
            <person name="Sialana F."/>
            <person name="Bilban M."/>
            <person name="Lubec G."/>
        </authorList>
    </citation>
    <scope>NUCLEOTIDE SEQUENCE</scope>
    <source>
        <tissue evidence="7">Skin</tissue>
    </source>
</reference>
<dbReference type="AlphaFoldDB" id="A0A0B6Z4U0"/>
<dbReference type="PANTHER" id="PTHR12606:SF141">
    <property type="entry name" value="GH15225P-RELATED"/>
    <property type="match status" value="1"/>
</dbReference>
<comment type="similarity">
    <text evidence="1">Belongs to the peptidase C48 family.</text>
</comment>
<dbReference type="SUPFAM" id="SSF54001">
    <property type="entry name" value="Cysteine proteinases"/>
    <property type="match status" value="1"/>
</dbReference>
<evidence type="ECO:0000259" key="6">
    <source>
        <dbReference type="PROSITE" id="PS50600"/>
    </source>
</evidence>
<dbReference type="InterPro" id="IPR003653">
    <property type="entry name" value="Peptidase_C48_C"/>
</dbReference>
<evidence type="ECO:0000256" key="3">
    <source>
        <dbReference type="ARBA" id="ARBA00022801"/>
    </source>
</evidence>
<evidence type="ECO:0000313" key="7">
    <source>
        <dbReference type="EMBL" id="CEK63382.1"/>
    </source>
</evidence>
<gene>
    <name evidence="7" type="primary">ORF48104</name>
</gene>
<protein>
    <recommendedName>
        <fullName evidence="6">Ubiquitin-like protease family profile domain-containing protein</fullName>
    </recommendedName>
</protein>
<dbReference type="GO" id="GO:0005634">
    <property type="term" value="C:nucleus"/>
    <property type="evidence" value="ECO:0007669"/>
    <property type="project" value="TreeGrafter"/>
</dbReference>
<dbReference type="GO" id="GO:0060255">
    <property type="term" value="P:regulation of macromolecule metabolic process"/>
    <property type="evidence" value="ECO:0007669"/>
    <property type="project" value="UniProtKB-ARBA"/>
</dbReference>
<keyword evidence="4" id="KW-0788">Thiol protease</keyword>
<dbReference type="EMBL" id="HACG01016517">
    <property type="protein sequence ID" value="CEK63382.1"/>
    <property type="molecule type" value="Transcribed_RNA"/>
</dbReference>
<sequence length="687" mass="79653">MFKTISDKLHSLWPYRTNSVDIVSTGSKRKRYNDECDVNDDPDLHVSQVEKKRKIESTQTFVGTLKTSVSNMAQWLRPKSKRFSEEFHVMPCNKKDSASTSINGDSIKVPQFLEDRHLNNHRFAGRHHNVSHYKGMTSNGRLNEVRDDVGQHVSTYPTKSSIYQQNKPSTASLCIRLREKEEYKKLLKLQSQRSPWQQQLPYEIPNTPSTVIESDVISVSSESSGDKYPQRTYNTVMETKPTPTVVSIPKHKVTPNSSNLVTVLPSRFKPSQTNSLLASLYEQHQRFSGYTSVRKSRGVTQTDLSSISNRSKDGPNRIETRVINEKNKDTSYKQLEPIVVIDDDDDDNQLKAAKSAFDTQPTTVVKDTQAQKANDIRFQSSFLQSRFMNDKDIEDERAARMEEQRRRKHQIEEEELKAKAFAEKRRAQEISLDKSLKYQMRIFDDEPQVCEDIFREDEEEVEKLPELTPEMQMVIDSALRSGSPNEILSEDFRLQITRADIKTLSGLSWLNDEVINFYMNLLMRSGELGERAKLYAFNTFFYPKVKTGGHSAVKRWTKNINIFAVHYIIIPVHLGVHWCLCVADMQKKLVTYYDSMGAKNNQCLYSVLQYIHDESIAKSYTAFNRNEWKQVNAEDNPQQMNGGDCGMFMCMYAEYITRGKEITFTQEHMPYFRRRMVYEIIKKKLLH</sequence>
<dbReference type="Pfam" id="PF02902">
    <property type="entry name" value="Peptidase_C48"/>
    <property type="match status" value="1"/>
</dbReference>
<feature type="domain" description="Ubiquitin-like protease family profile" evidence="6">
    <location>
        <begin position="494"/>
        <end position="656"/>
    </location>
</feature>
<dbReference type="PANTHER" id="PTHR12606">
    <property type="entry name" value="SENTRIN/SUMO-SPECIFIC PROTEASE"/>
    <property type="match status" value="1"/>
</dbReference>
<dbReference type="GO" id="GO:0080090">
    <property type="term" value="P:regulation of primary metabolic process"/>
    <property type="evidence" value="ECO:0007669"/>
    <property type="project" value="UniProtKB-ARBA"/>
</dbReference>
<dbReference type="GO" id="GO:0016929">
    <property type="term" value="F:deSUMOylase activity"/>
    <property type="evidence" value="ECO:0007669"/>
    <property type="project" value="TreeGrafter"/>
</dbReference>
<name>A0A0B6Z4U0_9EUPU</name>
<evidence type="ECO:0000256" key="2">
    <source>
        <dbReference type="ARBA" id="ARBA00022670"/>
    </source>
</evidence>
<evidence type="ECO:0000256" key="5">
    <source>
        <dbReference type="SAM" id="MobiDB-lite"/>
    </source>
</evidence>
<evidence type="ECO:0000256" key="1">
    <source>
        <dbReference type="ARBA" id="ARBA00005234"/>
    </source>
</evidence>